<reference evidence="9 10" key="1">
    <citation type="submission" date="2018-05" db="EMBL/GenBank/DDBJ databases">
        <title>Whole genome sequencing for identification of molecular markers to develop diagnostic detection tools for the regulated plant pathogen Lachnellula willkommii.</title>
        <authorList>
            <person name="Giroux E."/>
            <person name="Bilodeau G."/>
        </authorList>
    </citation>
    <scope>NUCLEOTIDE SEQUENCE [LARGE SCALE GENOMIC DNA]</scope>
    <source>
        <strain evidence="9 10">CBS 625.97</strain>
    </source>
</reference>
<comment type="cofactor">
    <cofactor evidence="1">
        <name>pyridoxal 5'-phosphate</name>
        <dbReference type="ChEBI" id="CHEBI:597326"/>
    </cofactor>
</comment>
<keyword evidence="4 7" id="KW-0032">Aminotransferase</keyword>
<evidence type="ECO:0000256" key="4">
    <source>
        <dbReference type="ARBA" id="ARBA00022576"/>
    </source>
</evidence>
<comment type="subunit">
    <text evidence="3 7">Homodimer.</text>
</comment>
<dbReference type="EC" id="2.6.1.1" evidence="7"/>
<dbReference type="InterPro" id="IPR004839">
    <property type="entry name" value="Aminotransferase_I/II_large"/>
</dbReference>
<dbReference type="GO" id="GO:0004069">
    <property type="term" value="F:L-aspartate:2-oxoglutarate aminotransferase activity"/>
    <property type="evidence" value="ECO:0007669"/>
    <property type="project" value="UniProtKB-EC"/>
</dbReference>
<evidence type="ECO:0000313" key="10">
    <source>
        <dbReference type="Proteomes" id="UP000481288"/>
    </source>
</evidence>
<dbReference type="Gene3D" id="3.40.640.10">
    <property type="entry name" value="Type I PLP-dependent aspartate aminotransferase-like (Major domain)"/>
    <property type="match status" value="1"/>
</dbReference>
<comment type="miscellaneous">
    <text evidence="7">In eukaryotes there are cytoplasmic, mitochondrial and chloroplastic isozymes.</text>
</comment>
<name>A0A7D8UT63_9HELO</name>
<dbReference type="FunFam" id="3.40.640.10:FF:000066">
    <property type="entry name" value="Aspartate aminotransferase"/>
    <property type="match status" value="1"/>
</dbReference>
<dbReference type="InterPro" id="IPR015424">
    <property type="entry name" value="PyrdxlP-dep_Trfase"/>
</dbReference>
<comment type="similarity">
    <text evidence="2">Belongs to the class-I pyridoxal-phosphate-dependent aminotransferase family.</text>
</comment>
<evidence type="ECO:0000313" key="9">
    <source>
        <dbReference type="EMBL" id="TVY56753.1"/>
    </source>
</evidence>
<dbReference type="InterPro" id="IPR015422">
    <property type="entry name" value="PyrdxlP-dep_Trfase_small"/>
</dbReference>
<dbReference type="FunFam" id="3.90.1150.10:FF:000001">
    <property type="entry name" value="Aspartate aminotransferase"/>
    <property type="match status" value="1"/>
</dbReference>
<dbReference type="CDD" id="cd00609">
    <property type="entry name" value="AAT_like"/>
    <property type="match status" value="1"/>
</dbReference>
<comment type="caution">
    <text evidence="9">The sequence shown here is derived from an EMBL/GenBank/DDBJ whole genome shotgun (WGS) entry which is preliminary data.</text>
</comment>
<evidence type="ECO:0000256" key="3">
    <source>
        <dbReference type="ARBA" id="ARBA00011738"/>
    </source>
</evidence>
<gene>
    <name evidence="9" type="primary">aat2_1</name>
    <name evidence="9" type="ORF">LCER1_G004766</name>
</gene>
<proteinExistence type="inferred from homology"/>
<dbReference type="InterPro" id="IPR015421">
    <property type="entry name" value="PyrdxlP-dep_Trfase_major"/>
</dbReference>
<dbReference type="PANTHER" id="PTHR11879">
    <property type="entry name" value="ASPARTATE AMINOTRANSFERASE"/>
    <property type="match status" value="1"/>
</dbReference>
<evidence type="ECO:0000256" key="7">
    <source>
        <dbReference type="RuleBase" id="RU000480"/>
    </source>
</evidence>
<feature type="domain" description="Aminotransferase class I/classII large" evidence="8">
    <location>
        <begin position="34"/>
        <end position="412"/>
    </location>
</feature>
<protein>
    <recommendedName>
        <fullName evidence="7">Aspartate aminotransferase</fullName>
        <ecNumber evidence="7">2.6.1.1</ecNumber>
    </recommendedName>
</protein>
<dbReference type="PANTHER" id="PTHR11879:SF20">
    <property type="entry name" value="ASPARTATE AMINOTRANSFERASE"/>
    <property type="match status" value="1"/>
</dbReference>
<evidence type="ECO:0000256" key="6">
    <source>
        <dbReference type="ARBA" id="ARBA00022898"/>
    </source>
</evidence>
<dbReference type="Proteomes" id="UP000481288">
    <property type="component" value="Unassembled WGS sequence"/>
</dbReference>
<dbReference type="GO" id="GO:0005829">
    <property type="term" value="C:cytosol"/>
    <property type="evidence" value="ECO:0007669"/>
    <property type="project" value="TreeGrafter"/>
</dbReference>
<dbReference type="InterPro" id="IPR000796">
    <property type="entry name" value="Asp_trans"/>
</dbReference>
<evidence type="ECO:0000256" key="1">
    <source>
        <dbReference type="ARBA" id="ARBA00001933"/>
    </source>
</evidence>
<comment type="catalytic activity">
    <reaction evidence="7">
        <text>L-aspartate + 2-oxoglutarate = oxaloacetate + L-glutamate</text>
        <dbReference type="Rhea" id="RHEA:21824"/>
        <dbReference type="ChEBI" id="CHEBI:16452"/>
        <dbReference type="ChEBI" id="CHEBI:16810"/>
        <dbReference type="ChEBI" id="CHEBI:29985"/>
        <dbReference type="ChEBI" id="CHEBI:29991"/>
        <dbReference type="EC" id="2.6.1.1"/>
    </reaction>
</comment>
<evidence type="ECO:0000256" key="2">
    <source>
        <dbReference type="ARBA" id="ARBA00007441"/>
    </source>
</evidence>
<dbReference type="EMBL" id="QGMG01000136">
    <property type="protein sequence ID" value="TVY56753.1"/>
    <property type="molecule type" value="Genomic_DNA"/>
</dbReference>
<dbReference type="Pfam" id="PF00155">
    <property type="entry name" value="Aminotran_1_2"/>
    <property type="match status" value="1"/>
</dbReference>
<evidence type="ECO:0000259" key="8">
    <source>
        <dbReference type="Pfam" id="PF00155"/>
    </source>
</evidence>
<organism evidence="9 10">
    <name type="scientific">Lachnellula cervina</name>
    <dbReference type="NCBI Taxonomy" id="1316786"/>
    <lineage>
        <taxon>Eukaryota</taxon>
        <taxon>Fungi</taxon>
        <taxon>Dikarya</taxon>
        <taxon>Ascomycota</taxon>
        <taxon>Pezizomycotina</taxon>
        <taxon>Leotiomycetes</taxon>
        <taxon>Helotiales</taxon>
        <taxon>Lachnaceae</taxon>
        <taxon>Lachnellula</taxon>
    </lineage>
</organism>
<dbReference type="InterPro" id="IPR004838">
    <property type="entry name" value="NHTrfase_class1_PyrdxlP-BS"/>
</dbReference>
<dbReference type="PROSITE" id="PS00105">
    <property type="entry name" value="AA_TRANSFER_CLASS_1"/>
    <property type="match status" value="1"/>
</dbReference>
<evidence type="ECO:0000256" key="5">
    <source>
        <dbReference type="ARBA" id="ARBA00022679"/>
    </source>
</evidence>
<dbReference type="PRINTS" id="PR00799">
    <property type="entry name" value="TRANSAMINASE"/>
</dbReference>
<dbReference type="SUPFAM" id="SSF53383">
    <property type="entry name" value="PLP-dependent transferases"/>
    <property type="match status" value="1"/>
</dbReference>
<accession>A0A7D8UT63</accession>
<dbReference type="Gene3D" id="3.90.1150.10">
    <property type="entry name" value="Aspartate Aminotransferase, domain 1"/>
    <property type="match status" value="1"/>
</dbReference>
<keyword evidence="6" id="KW-0663">Pyridoxal phosphate</keyword>
<dbReference type="OrthoDB" id="550424at2759"/>
<keyword evidence="5 7" id="KW-0808">Transferase</keyword>
<dbReference type="GO" id="GO:0030170">
    <property type="term" value="F:pyridoxal phosphate binding"/>
    <property type="evidence" value="ECO:0007669"/>
    <property type="project" value="InterPro"/>
</dbReference>
<dbReference type="GO" id="GO:0006532">
    <property type="term" value="P:aspartate biosynthetic process"/>
    <property type="evidence" value="ECO:0007669"/>
    <property type="project" value="TreeGrafter"/>
</dbReference>
<keyword evidence="10" id="KW-1185">Reference proteome</keyword>
<dbReference type="AlphaFoldDB" id="A0A7D8UT63"/>
<sequence length="418" mass="47314">MQSSYFSSLPEMGTDEVFDLIKAFSADKYPYRANLAAGVYCTDDGGSWPLNAVCRAESTLHHQADPTRHDYLPIAGDTQFLKVAQDLVFFFEENPQEMAIRSQERSLRVASVQTVSGTGANHIGAQFLVNHLNTNQVWVSDPTWTNHHIIWESVGKKPRLYPYYNTSNNCFDFHAMMQTLEAQARPRDTVVLHACAHNPTGLDPSKEQWMAIADMCQRKQLFPFFDLAYQGFASGDPSKDAWAIRYFYKQCPFIEMIVAQSFSKSFGLYGHRAGALHLVLADESDEIKGRAVAHLCHLLRCEISMAPKFGSMIVKTILSDQELTAIWLKDLQVMSKRIKSMRHALYHELIRLGTPGSWEHIINQIGMFSYTGLTPQEVNALRQQSHVYMLTSGRMSISGVNTKNLQYIANAIFKARQI</sequence>
<dbReference type="NCBIfam" id="NF006719">
    <property type="entry name" value="PRK09257.1"/>
    <property type="match status" value="1"/>
</dbReference>